<proteinExistence type="predicted"/>
<accession>A0A7G7BKW3</accession>
<dbReference type="AlphaFoldDB" id="A0A7G7BKW3"/>
<dbReference type="Gene3D" id="2.130.10.130">
    <property type="entry name" value="Integrin alpha, N-terminal"/>
    <property type="match status" value="1"/>
</dbReference>
<dbReference type="InterPro" id="IPR025965">
    <property type="entry name" value="FlgD/Vpr_Ig-like"/>
</dbReference>
<evidence type="ECO:0000256" key="1">
    <source>
        <dbReference type="ARBA" id="ARBA00022729"/>
    </source>
</evidence>
<reference evidence="5" key="1">
    <citation type="submission" date="2019-10" db="EMBL/GenBank/DDBJ databases">
        <title>Antimicrobial potential of Antarctic Bacteria.</title>
        <authorList>
            <person name="Benaud N."/>
            <person name="Edwards R.J."/>
            <person name="Ferrari B.C."/>
        </authorList>
    </citation>
    <scope>NUCLEOTIDE SEQUENCE [LARGE SCALE GENOMIC DNA]</scope>
    <source>
        <strain evidence="5">NBSH44</strain>
    </source>
</reference>
<keyword evidence="1 2" id="KW-0732">Signal</keyword>
<dbReference type="Pfam" id="PF13860">
    <property type="entry name" value="FlgD_ig"/>
    <property type="match status" value="1"/>
</dbReference>
<sequence length="724" mass="75337">MARYARGRTALTSLAVLAATVGVLPGAHAAHAAQAAPAVPAAPVAPVAAGAAVADPVPTTGRGIDFAGGLLHTVEQAPNGEHYITQRQVAADASAVAGPSYMSYAGHYAEGAHLKSVPCDAGSCVRMAGAGNGRYGVLAVSGDGTESLQIWLSKDSLQTDEFRSSNLELVDLTGSYHVLNGGSPATQYVDGRLNYRSSDVRIARSVRAAAIWGTRLWSASSTPGALTVLDIVQKKVVETVATGAPCVIREVRAVGRWVYWNCGPSGAAGVWDRTAKKSIAVPSGHALVGDGYLVRHDRTAGKLMLTDFHTGAAAAPRAVADLPAGNTADQRRLTWAVDKFGGDLAYLDAAHAAHVVPSGVPTRPLEKISADQDDMYLDVKDTTGGQVWSSAWQLSKPANWTFTVKDGAGRTVRTMKGGGSTEAAVVWDGRTDTGAHVYSGTHTWSLTATASEGSGTYVTKGTIGVSGGRQGFHDQGYASYGDLVTLNSNGTLTQHFGQQGGVFSGKSSGAGWLAGSVAIPFADTGSDRCAELLVRMPSGELRRYSGRCGRAYTPSSSHASLGTGWQQYDVMTSTGDLNGDGRPDLVTRKKSTGDVYFHAGAAGGKFAARLKIGSALGKYARMTGVGDITGDGKADLLAHDRNGGLWRYNGLGTGRFAGRALVASDWGRSYNVVVGVGDITGDGRPDLVERDTSGRLFRNNGNGKGAFGSRTQIATGWHVYKGIF</sequence>
<dbReference type="EMBL" id="CP045702">
    <property type="protein sequence ID" value="QNE75978.1"/>
    <property type="molecule type" value="Genomic_DNA"/>
</dbReference>
<name>A0A7G7BKW3_9ACTN</name>
<dbReference type="SUPFAM" id="SSF51004">
    <property type="entry name" value="C-terminal (heme d1) domain of cytochrome cd1-nitrite reductase"/>
    <property type="match status" value="1"/>
</dbReference>
<dbReference type="RefSeq" id="WP_185299473.1">
    <property type="nucleotide sequence ID" value="NZ_CP045702.1"/>
</dbReference>
<feature type="domain" description="FlgD/Vpr Ig-like" evidence="3">
    <location>
        <begin position="389"/>
        <end position="450"/>
    </location>
</feature>
<dbReference type="PANTHER" id="PTHR44103">
    <property type="entry name" value="PROPROTEIN CONVERTASE P"/>
    <property type="match status" value="1"/>
</dbReference>
<evidence type="ECO:0000313" key="4">
    <source>
        <dbReference type="EMBL" id="QNE75978.1"/>
    </source>
</evidence>
<dbReference type="SUPFAM" id="SSF69318">
    <property type="entry name" value="Integrin alpha N-terminal domain"/>
    <property type="match status" value="1"/>
</dbReference>
<protein>
    <recommendedName>
        <fullName evidence="3">FlgD/Vpr Ig-like domain-containing protein</fullName>
    </recommendedName>
</protein>
<dbReference type="Gene3D" id="2.60.40.4070">
    <property type="match status" value="1"/>
</dbReference>
<organism evidence="4 5">
    <name type="scientific">Streptomyces finlayi</name>
    <dbReference type="NCBI Taxonomy" id="67296"/>
    <lineage>
        <taxon>Bacteria</taxon>
        <taxon>Bacillati</taxon>
        <taxon>Actinomycetota</taxon>
        <taxon>Actinomycetes</taxon>
        <taxon>Kitasatosporales</taxon>
        <taxon>Streptomycetaceae</taxon>
        <taxon>Streptomyces</taxon>
    </lineage>
</organism>
<dbReference type="InterPro" id="IPR028994">
    <property type="entry name" value="Integrin_alpha_N"/>
</dbReference>
<feature type="chain" id="PRO_5038799457" description="FlgD/Vpr Ig-like domain-containing protein" evidence="2">
    <location>
        <begin position="30"/>
        <end position="724"/>
    </location>
</feature>
<dbReference type="KEGG" id="sfiy:F0344_16240"/>
<dbReference type="Proteomes" id="UP000515307">
    <property type="component" value="Chromosome"/>
</dbReference>
<evidence type="ECO:0000313" key="5">
    <source>
        <dbReference type="Proteomes" id="UP000515307"/>
    </source>
</evidence>
<feature type="signal peptide" evidence="2">
    <location>
        <begin position="1"/>
        <end position="29"/>
    </location>
</feature>
<dbReference type="InterPro" id="IPR011048">
    <property type="entry name" value="Haem_d1_sf"/>
</dbReference>
<evidence type="ECO:0000256" key="2">
    <source>
        <dbReference type="SAM" id="SignalP"/>
    </source>
</evidence>
<evidence type="ECO:0000259" key="3">
    <source>
        <dbReference type="Pfam" id="PF13860"/>
    </source>
</evidence>
<dbReference type="InterPro" id="IPR013517">
    <property type="entry name" value="FG-GAP"/>
</dbReference>
<keyword evidence="5" id="KW-1185">Reference proteome</keyword>
<gene>
    <name evidence="4" type="ORF">F0344_16240</name>
</gene>
<dbReference type="Pfam" id="PF13517">
    <property type="entry name" value="FG-GAP_3"/>
    <property type="match status" value="1"/>
</dbReference>
<dbReference type="PANTHER" id="PTHR44103:SF1">
    <property type="entry name" value="PROPROTEIN CONVERTASE P"/>
    <property type="match status" value="1"/>
</dbReference>